<protein>
    <submittedName>
        <fullName evidence="5">[FeFe] hydrogenase, group B1/B3</fullName>
    </submittedName>
</protein>
<dbReference type="Gene3D" id="3.30.70.20">
    <property type="match status" value="2"/>
</dbReference>
<dbReference type="EMBL" id="FNOU01000007">
    <property type="protein sequence ID" value="SDX77426.1"/>
    <property type="molecule type" value="Genomic_DNA"/>
</dbReference>
<evidence type="ECO:0000313" key="6">
    <source>
        <dbReference type="Proteomes" id="UP000199652"/>
    </source>
</evidence>
<evidence type="ECO:0000259" key="4">
    <source>
        <dbReference type="PROSITE" id="PS51379"/>
    </source>
</evidence>
<dbReference type="AlphaFoldDB" id="A0A1H3EFC9"/>
<dbReference type="InterPro" id="IPR017896">
    <property type="entry name" value="4Fe4S_Fe-S-bd"/>
</dbReference>
<dbReference type="InterPro" id="IPR027631">
    <property type="entry name" value="Mono_FeFe_hydrog"/>
</dbReference>
<keyword evidence="1" id="KW-0479">Metal-binding</keyword>
<dbReference type="InterPro" id="IPR050340">
    <property type="entry name" value="Cytosolic_Fe-S_CAF"/>
</dbReference>
<accession>A0A1H3EFC9</accession>
<dbReference type="InterPro" id="IPR017900">
    <property type="entry name" value="4Fe4S_Fe_S_CS"/>
</dbReference>
<dbReference type="PANTHER" id="PTHR11615">
    <property type="entry name" value="NITRATE, FORMATE, IRON DEHYDROGENASE"/>
    <property type="match status" value="1"/>
</dbReference>
<dbReference type="InterPro" id="IPR004108">
    <property type="entry name" value="Fe_hydrogenase_lsu_C"/>
</dbReference>
<dbReference type="GO" id="GO:0051536">
    <property type="term" value="F:iron-sulfur cluster binding"/>
    <property type="evidence" value="ECO:0007669"/>
    <property type="project" value="UniProtKB-KW"/>
</dbReference>
<gene>
    <name evidence="5" type="ORF">SAMN04488579_10742</name>
</gene>
<dbReference type="InterPro" id="IPR009016">
    <property type="entry name" value="Fe_hydrogenase"/>
</dbReference>
<dbReference type="PROSITE" id="PS00198">
    <property type="entry name" value="4FE4S_FER_1"/>
    <property type="match status" value="2"/>
</dbReference>
<evidence type="ECO:0000256" key="1">
    <source>
        <dbReference type="ARBA" id="ARBA00022723"/>
    </source>
</evidence>
<dbReference type="SUPFAM" id="SSF53920">
    <property type="entry name" value="Fe-only hydrogenase"/>
    <property type="match status" value="1"/>
</dbReference>
<sequence>MRGIYTPLTEIRRRVFAAIARMAYDDDVDYAKRIEEIPYEIVPGETARYRDSVFKERAIVGERLRLAIGLPLYPVDRPSPISKGVRESAIAEKVYEPPLINVIPFACDACKTKALEVTDNCRGCLAHPCTSVCPVKAVSIQNGKSIIDNEKCIKCGRCKDACPYGAIIAYDRPCAAACGVDAIESDDLGRATINYDKCVSCGMCLVSCPFGAIADKTQVFQLIQAIKNGDEVIAAIAPAFVGQFGPLATPEKIKDALRELGFSDVYEVAIGADLGAIEEAHHYVNKVVRGEDPFIGTSCCPSWSVMAKTTFPDLASYISGELTPMVATARIIKKERPGARIVFIGPCAAKKLEASRRTVRSDVDFVITFEELMGMFVGKGVEFGEIDTDTPIEDATSAGRGYAVAGGVADAIGQTVKELYPDVEVKIDRAEGLRECAKMLKLARAGKRDGYLLEGMACPGGCIGGAGTLMPIRKAVTAVGKFQKEAEHHSAMDSSYLSEMDTLD</sequence>
<organism evidence="5 6">
    <name type="scientific">Eubacterium barkeri</name>
    <name type="common">Clostridium barkeri</name>
    <dbReference type="NCBI Taxonomy" id="1528"/>
    <lineage>
        <taxon>Bacteria</taxon>
        <taxon>Bacillati</taxon>
        <taxon>Bacillota</taxon>
        <taxon>Clostridia</taxon>
        <taxon>Eubacteriales</taxon>
        <taxon>Eubacteriaceae</taxon>
        <taxon>Eubacterium</taxon>
    </lineage>
</organism>
<keyword evidence="6" id="KW-1185">Reference proteome</keyword>
<dbReference type="PROSITE" id="PS51379">
    <property type="entry name" value="4FE4S_FER_2"/>
    <property type="match status" value="3"/>
</dbReference>
<keyword evidence="2" id="KW-0408">Iron</keyword>
<dbReference type="RefSeq" id="WP_090244387.1">
    <property type="nucleotide sequence ID" value="NZ_FNOU01000007.1"/>
</dbReference>
<dbReference type="GO" id="GO:0046872">
    <property type="term" value="F:metal ion binding"/>
    <property type="evidence" value="ECO:0007669"/>
    <property type="project" value="UniProtKB-KW"/>
</dbReference>
<keyword evidence="3" id="KW-0411">Iron-sulfur</keyword>
<proteinExistence type="predicted"/>
<name>A0A1H3EFC9_EUBBA</name>
<dbReference type="CDD" id="cd10549">
    <property type="entry name" value="MtMvhB_like"/>
    <property type="match status" value="1"/>
</dbReference>
<feature type="domain" description="4Fe-4S ferredoxin-type" evidence="4">
    <location>
        <begin position="189"/>
        <end position="218"/>
    </location>
</feature>
<evidence type="ECO:0000256" key="2">
    <source>
        <dbReference type="ARBA" id="ARBA00023004"/>
    </source>
</evidence>
<dbReference type="SUPFAM" id="SSF54862">
    <property type="entry name" value="4Fe-4S ferredoxins"/>
    <property type="match status" value="1"/>
</dbReference>
<dbReference type="Proteomes" id="UP000199652">
    <property type="component" value="Unassembled WGS sequence"/>
</dbReference>
<dbReference type="STRING" id="1528.SAMN04488579_10742"/>
<dbReference type="Gene3D" id="3.40.950.10">
    <property type="entry name" value="Fe-only Hydrogenase (Larger Subunit), Chain L, domain 3"/>
    <property type="match status" value="1"/>
</dbReference>
<dbReference type="NCBIfam" id="TIGR04105">
    <property type="entry name" value="FeFe_hydrog_B1"/>
    <property type="match status" value="1"/>
</dbReference>
<evidence type="ECO:0000256" key="3">
    <source>
        <dbReference type="ARBA" id="ARBA00023014"/>
    </source>
</evidence>
<dbReference type="Pfam" id="PF02906">
    <property type="entry name" value="Fe_hyd_lg_C"/>
    <property type="match status" value="1"/>
</dbReference>
<dbReference type="Pfam" id="PF00037">
    <property type="entry name" value="Fer4"/>
    <property type="match status" value="2"/>
</dbReference>
<feature type="domain" description="4Fe-4S ferredoxin-type" evidence="4">
    <location>
        <begin position="143"/>
        <end position="172"/>
    </location>
</feature>
<feature type="domain" description="4Fe-4S ferredoxin-type" evidence="4">
    <location>
        <begin position="111"/>
        <end position="142"/>
    </location>
</feature>
<reference evidence="6" key="1">
    <citation type="submission" date="2016-10" db="EMBL/GenBank/DDBJ databases">
        <authorList>
            <person name="Varghese N."/>
            <person name="Submissions S."/>
        </authorList>
    </citation>
    <scope>NUCLEOTIDE SEQUENCE [LARGE SCALE GENOMIC DNA]</scope>
    <source>
        <strain evidence="6">VPI 5359</strain>
    </source>
</reference>
<evidence type="ECO:0000313" key="5">
    <source>
        <dbReference type="EMBL" id="SDX77426.1"/>
    </source>
</evidence>
<dbReference type="OrthoDB" id="9798098at2"/>